<protein>
    <submittedName>
        <fullName evidence="1">Uncharacterized protein</fullName>
    </submittedName>
</protein>
<comment type="caution">
    <text evidence="1">The sequence shown here is derived from an EMBL/GenBank/DDBJ whole genome shotgun (WGS) entry which is preliminary data.</text>
</comment>
<organism evidence="1">
    <name type="scientific">marine sediment metagenome</name>
    <dbReference type="NCBI Taxonomy" id="412755"/>
    <lineage>
        <taxon>unclassified sequences</taxon>
        <taxon>metagenomes</taxon>
        <taxon>ecological metagenomes</taxon>
    </lineage>
</organism>
<proteinExistence type="predicted"/>
<dbReference type="EMBL" id="LAZR01029315">
    <property type="protein sequence ID" value="KKL59949.1"/>
    <property type="molecule type" value="Genomic_DNA"/>
</dbReference>
<reference evidence="1" key="1">
    <citation type="journal article" date="2015" name="Nature">
        <title>Complex archaea that bridge the gap between prokaryotes and eukaryotes.</title>
        <authorList>
            <person name="Spang A."/>
            <person name="Saw J.H."/>
            <person name="Jorgensen S.L."/>
            <person name="Zaremba-Niedzwiedzka K."/>
            <person name="Martijn J."/>
            <person name="Lind A.E."/>
            <person name="van Eijk R."/>
            <person name="Schleper C."/>
            <person name="Guy L."/>
            <person name="Ettema T.J."/>
        </authorList>
    </citation>
    <scope>NUCLEOTIDE SEQUENCE</scope>
</reference>
<evidence type="ECO:0000313" key="1">
    <source>
        <dbReference type="EMBL" id="KKL59949.1"/>
    </source>
</evidence>
<accession>A0A0F9DE68</accession>
<sequence length="86" mass="10038">MTVRYTVKGQFSRYHNRDASLEDNARMDVADMLRYNNARIERFRLITDHPPTAEIDIVGEACTVDRWRSFGYKVVSGPVYYDSQDS</sequence>
<dbReference type="AlphaFoldDB" id="A0A0F9DE68"/>
<name>A0A0F9DE68_9ZZZZ</name>
<gene>
    <name evidence="1" type="ORF">LCGC14_2210200</name>
</gene>